<evidence type="ECO:0000256" key="1">
    <source>
        <dbReference type="SAM" id="MobiDB-lite"/>
    </source>
</evidence>
<dbReference type="Proteomes" id="UP000660729">
    <property type="component" value="Unassembled WGS sequence"/>
</dbReference>
<dbReference type="OrthoDB" id="3646116at2759"/>
<proteinExistence type="predicted"/>
<name>A0A8H6RJF4_9PEZI</name>
<accession>A0A8H6RJF4</accession>
<keyword evidence="3" id="KW-1185">Reference proteome</keyword>
<evidence type="ECO:0000313" key="3">
    <source>
        <dbReference type="Proteomes" id="UP000660729"/>
    </source>
</evidence>
<protein>
    <submittedName>
        <fullName evidence="2">Uncharacterized protein</fullName>
    </submittedName>
</protein>
<reference evidence="2" key="1">
    <citation type="submission" date="2020-04" db="EMBL/GenBank/DDBJ databases">
        <title>Draft genome resource of the tomato pathogen Pseudocercospora fuligena.</title>
        <authorList>
            <person name="Zaccaron A."/>
        </authorList>
    </citation>
    <scope>NUCLEOTIDE SEQUENCE</scope>
    <source>
        <strain evidence="2">PF001</strain>
    </source>
</reference>
<dbReference type="AlphaFoldDB" id="A0A8H6RJF4"/>
<comment type="caution">
    <text evidence="2">The sequence shown here is derived from an EMBL/GenBank/DDBJ whole genome shotgun (WGS) entry which is preliminary data.</text>
</comment>
<evidence type="ECO:0000313" key="2">
    <source>
        <dbReference type="EMBL" id="KAF7192124.1"/>
    </source>
</evidence>
<gene>
    <name evidence="2" type="ORF">HII31_06510</name>
</gene>
<dbReference type="EMBL" id="JABCIY010000150">
    <property type="protein sequence ID" value="KAF7192124.1"/>
    <property type="molecule type" value="Genomic_DNA"/>
</dbReference>
<organism evidence="2 3">
    <name type="scientific">Pseudocercospora fuligena</name>
    <dbReference type="NCBI Taxonomy" id="685502"/>
    <lineage>
        <taxon>Eukaryota</taxon>
        <taxon>Fungi</taxon>
        <taxon>Dikarya</taxon>
        <taxon>Ascomycota</taxon>
        <taxon>Pezizomycotina</taxon>
        <taxon>Dothideomycetes</taxon>
        <taxon>Dothideomycetidae</taxon>
        <taxon>Mycosphaerellales</taxon>
        <taxon>Mycosphaerellaceae</taxon>
        <taxon>Pseudocercospora</taxon>
    </lineage>
</organism>
<sequence>MSHSVNSLSERLDRLQETFEHMREEFVVDEVLRDLPNAIDTLARIPQPRARQSTRRTPNLFVNTSLDENLNALPAARPRPVPHRRDREAAQRQQNDAFEVRQTRRQIARDAQQAWHEKMKADRRADRLQAHRRHEAAVQAAVAETFESWKANSPASFERFRTHQVHALFAATSAVRVTDILTWFGDMPADAKKALEDLAKYMHVEAALQTDLNSAEKAEAFGEGEGAPSLDPEIVHASKMTSINKHGEEATYHSHSIYGMGKDHASLSKLATEFTAQGEDQKRVRRIEGAFNIRKTLIETAHVDSRFPKVPLNKSIDGRVAQWCKEAIGSLTGIHEGSFVQAHRDSLSDEFKQLCNSIRGQIETFYAQLQGRISGYIEMTDLISNELRPKSKEWKDATDSAQKTALHAKIAEIASKLEEYEKEHGDILPLWRIYLPWVETESDQEEGSANKKRKLET</sequence>
<feature type="region of interest" description="Disordered" evidence="1">
    <location>
        <begin position="74"/>
        <end position="95"/>
    </location>
</feature>